<keyword evidence="3" id="KW-1185">Reference proteome</keyword>
<evidence type="ECO:0000313" key="2">
    <source>
        <dbReference type="EMBL" id="RKG93718.1"/>
    </source>
</evidence>
<comment type="caution">
    <text evidence="2">The sequence shown here is derived from an EMBL/GenBank/DDBJ whole genome shotgun (WGS) entry which is preliminary data.</text>
</comment>
<dbReference type="RefSeq" id="WP_120608355.1">
    <property type="nucleotide sequence ID" value="NZ_JABFJX010000181.1"/>
</dbReference>
<protein>
    <submittedName>
        <fullName evidence="2">Uncharacterized protein</fullName>
    </submittedName>
</protein>
<evidence type="ECO:0000256" key="1">
    <source>
        <dbReference type="SAM" id="MobiDB-lite"/>
    </source>
</evidence>
<dbReference type="AlphaFoldDB" id="A0A3A8JFE1"/>
<evidence type="ECO:0000313" key="3">
    <source>
        <dbReference type="Proteomes" id="UP000268313"/>
    </source>
</evidence>
<dbReference type="EMBL" id="RAWE01000392">
    <property type="protein sequence ID" value="RKG93718.1"/>
    <property type="molecule type" value="Genomic_DNA"/>
</dbReference>
<organism evidence="2 3">
    <name type="scientific">Corallococcus carmarthensis</name>
    <dbReference type="NCBI Taxonomy" id="2316728"/>
    <lineage>
        <taxon>Bacteria</taxon>
        <taxon>Pseudomonadati</taxon>
        <taxon>Myxococcota</taxon>
        <taxon>Myxococcia</taxon>
        <taxon>Myxococcales</taxon>
        <taxon>Cystobacterineae</taxon>
        <taxon>Myxococcaceae</taxon>
        <taxon>Corallococcus</taxon>
    </lineage>
</organism>
<feature type="region of interest" description="Disordered" evidence="1">
    <location>
        <begin position="1"/>
        <end position="70"/>
    </location>
</feature>
<proteinExistence type="predicted"/>
<feature type="compositionally biased region" description="Polar residues" evidence="1">
    <location>
        <begin position="1"/>
        <end position="44"/>
    </location>
</feature>
<feature type="compositionally biased region" description="Low complexity" evidence="1">
    <location>
        <begin position="45"/>
        <end position="69"/>
    </location>
</feature>
<reference evidence="3" key="1">
    <citation type="submission" date="2018-09" db="EMBL/GenBank/DDBJ databases">
        <authorList>
            <person name="Livingstone P.G."/>
            <person name="Whitworth D.E."/>
        </authorList>
    </citation>
    <scope>NUCLEOTIDE SEQUENCE [LARGE SCALE GENOMIC DNA]</scope>
    <source>
        <strain evidence="3">CA043D</strain>
    </source>
</reference>
<name>A0A3A8JFE1_9BACT</name>
<accession>A0A3A8JFE1</accession>
<dbReference type="Proteomes" id="UP000268313">
    <property type="component" value="Unassembled WGS sequence"/>
</dbReference>
<sequence>MGSNTINRTPSSAPTARTTGPTQANPAASNQAMRELNTFSTQLKQQAAAPAPQQQAAAKKTSSADAQATGRQAVTDLAQQYTAILNESSSKRAVDTAQAKVDAFVAANPNATPEQIQAEAKKALNNASSGEYIFSSIINKSMNDIMAKVQERIDEQK</sequence>
<gene>
    <name evidence="2" type="ORF">D7X32_43520</name>
</gene>
<dbReference type="OrthoDB" id="5515064at2"/>